<dbReference type="SMART" id="SM00530">
    <property type="entry name" value="HTH_XRE"/>
    <property type="match status" value="1"/>
</dbReference>
<dbReference type="SUPFAM" id="SSF47413">
    <property type="entry name" value="lambda repressor-like DNA-binding domains"/>
    <property type="match status" value="1"/>
</dbReference>
<dbReference type="InterPro" id="IPR001387">
    <property type="entry name" value="Cro/C1-type_HTH"/>
</dbReference>
<dbReference type="PANTHER" id="PTHR46797">
    <property type="entry name" value="HTH-TYPE TRANSCRIPTIONAL REGULATOR"/>
    <property type="match status" value="1"/>
</dbReference>
<reference evidence="3 4" key="1">
    <citation type="submission" date="2016-12" db="EMBL/GenBank/DDBJ databases">
        <title>Trade-off between light-utilization and light-protection in marine flavobacteria.</title>
        <authorList>
            <person name="Kumagai Y."/>
            <person name="Yoshizawa S."/>
            <person name="Kogure K."/>
            <person name="Iwasaki W."/>
        </authorList>
    </citation>
    <scope>NUCLEOTIDE SEQUENCE [LARGE SCALE GENOMIC DNA]</scope>
    <source>
        <strain evidence="3 4">KCTC 22729</strain>
    </source>
</reference>
<gene>
    <name evidence="3" type="ORF">BTO13_02995</name>
</gene>
<evidence type="ECO:0000313" key="3">
    <source>
        <dbReference type="EMBL" id="PQJ76107.1"/>
    </source>
</evidence>
<feature type="domain" description="HTH cro/C1-type" evidence="2">
    <location>
        <begin position="45"/>
        <end position="99"/>
    </location>
</feature>
<evidence type="ECO:0000256" key="1">
    <source>
        <dbReference type="ARBA" id="ARBA00023125"/>
    </source>
</evidence>
<dbReference type="GO" id="GO:0003677">
    <property type="term" value="F:DNA binding"/>
    <property type="evidence" value="ECO:0007669"/>
    <property type="project" value="UniProtKB-KW"/>
</dbReference>
<dbReference type="OrthoDB" id="1041855at2"/>
<dbReference type="PROSITE" id="PS50943">
    <property type="entry name" value="HTH_CROC1"/>
    <property type="match status" value="1"/>
</dbReference>
<dbReference type="Pfam" id="PF01381">
    <property type="entry name" value="HTH_3"/>
    <property type="match status" value="1"/>
</dbReference>
<accession>A0A2S7WET1</accession>
<evidence type="ECO:0000313" key="4">
    <source>
        <dbReference type="Proteomes" id="UP000237608"/>
    </source>
</evidence>
<dbReference type="GO" id="GO:0005829">
    <property type="term" value="C:cytosol"/>
    <property type="evidence" value="ECO:0007669"/>
    <property type="project" value="TreeGrafter"/>
</dbReference>
<dbReference type="RefSeq" id="WP_105047248.1">
    <property type="nucleotide sequence ID" value="NZ_CP150662.1"/>
</dbReference>
<dbReference type="PANTHER" id="PTHR46797:SF1">
    <property type="entry name" value="METHYLPHOSPHONATE SYNTHASE"/>
    <property type="match status" value="1"/>
</dbReference>
<protein>
    <submittedName>
        <fullName evidence="3">Transcriptional regulator</fullName>
    </submittedName>
</protein>
<dbReference type="InterPro" id="IPR050807">
    <property type="entry name" value="TransReg_Diox_bact_type"/>
</dbReference>
<dbReference type="CDD" id="cd00093">
    <property type="entry name" value="HTH_XRE"/>
    <property type="match status" value="1"/>
</dbReference>
<keyword evidence="1" id="KW-0238">DNA-binding</keyword>
<dbReference type="AlphaFoldDB" id="A0A2S7WET1"/>
<dbReference type="EMBL" id="MSCL01000001">
    <property type="protein sequence ID" value="PQJ76107.1"/>
    <property type="molecule type" value="Genomic_DNA"/>
</dbReference>
<dbReference type="InterPro" id="IPR010982">
    <property type="entry name" value="Lambda_DNA-bd_dom_sf"/>
</dbReference>
<dbReference type="Proteomes" id="UP000237608">
    <property type="component" value="Unassembled WGS sequence"/>
</dbReference>
<evidence type="ECO:0000259" key="2">
    <source>
        <dbReference type="PROSITE" id="PS50943"/>
    </source>
</evidence>
<dbReference type="GO" id="GO:0003700">
    <property type="term" value="F:DNA-binding transcription factor activity"/>
    <property type="evidence" value="ECO:0007669"/>
    <property type="project" value="TreeGrafter"/>
</dbReference>
<sequence length="110" mass="12812">MATKYKNLKMMTLDQMKDKDIGKIGTPERDKYEFELRMEVLGDIIKSVRKERNLTQEQLGELIGVQKSQISKLERNTKNVTIETILKVFQALKANVRFSVEMNESEFNVV</sequence>
<organism evidence="3 4">
    <name type="scientific">Polaribacter gangjinensis</name>
    <dbReference type="NCBI Taxonomy" id="574710"/>
    <lineage>
        <taxon>Bacteria</taxon>
        <taxon>Pseudomonadati</taxon>
        <taxon>Bacteroidota</taxon>
        <taxon>Flavobacteriia</taxon>
        <taxon>Flavobacteriales</taxon>
        <taxon>Flavobacteriaceae</taxon>
    </lineage>
</organism>
<comment type="caution">
    <text evidence="3">The sequence shown here is derived from an EMBL/GenBank/DDBJ whole genome shotgun (WGS) entry which is preliminary data.</text>
</comment>
<name>A0A2S7WET1_9FLAO</name>
<proteinExistence type="predicted"/>
<keyword evidence="4" id="KW-1185">Reference proteome</keyword>
<dbReference type="Gene3D" id="1.10.260.40">
    <property type="entry name" value="lambda repressor-like DNA-binding domains"/>
    <property type="match status" value="1"/>
</dbReference>